<keyword evidence="1" id="KW-1133">Transmembrane helix</keyword>
<gene>
    <name evidence="3" type="primary">nramp1</name>
    <name evidence="3" type="ORF">SPIL2461_LOCUS22811</name>
</gene>
<dbReference type="OrthoDB" id="435307at2759"/>
<evidence type="ECO:0000256" key="1">
    <source>
        <dbReference type="SAM" id="Phobius"/>
    </source>
</evidence>
<dbReference type="EMBL" id="CAJNIZ010047671">
    <property type="protein sequence ID" value="CAE7773092.1"/>
    <property type="molecule type" value="Genomic_DNA"/>
</dbReference>
<dbReference type="Pfam" id="PF08239">
    <property type="entry name" value="SH3_3"/>
    <property type="match status" value="1"/>
</dbReference>
<name>A0A812YF16_SYMPI</name>
<sequence>MLPELEVFESPLGATLGIRTARTASPGELLGFYPGTIFEATEPQLPKSDKLFANEYNGVYLDGQGWLPLHWRKHALLRDRKCLLFGRGCSLTSSCVKDGDDYTLTPMPGSAYDMASPASPWRHCRTEDHRSRCFTVALDGAKLDLLCESAKRFARAEWPAEKLEYTDSVDSWNVRASPELDAYVLCVLQAGQPFSVLSQQDDWLQIRTENGVKGWSYKKFKDRQVLVPVGHVAQIQTQPDVSSKTSGDLAELMSELGERRRSLSEAPPDDLVRAAHGVQQTMAKLELYGIEQEWWNAVNLVIAGNAMQQHGTFPADLSVELCRSSSYKHSDFQNPQKDSCWLSTFFQSLWHSRVFHALFDSLVRPLPAQGAGSVSDALRETWELYEHRAASGRPVPIQFLVDAWGSGYGDCAEAFAKLQEDPCLKPLAELIASVPVHFTGATLTADDLFKEVQQMGVRDAPLLALDLVLPSMSSGSILSLVLAILPRHSRGKEREERLADLGDSHSLVAMICYIEAFAHYVVFCRRQSDDNCWLFFNDLPGVARGVHKEFYGWAAIAHECARFELRPKVLLYDSAKKAQEAMNSVSPMLRASIQAASAAKQKTSRGLWSLGVCVLMVIIALLLQQLQEIRAILQVSPR</sequence>
<accession>A0A812YF16</accession>
<reference evidence="3" key="1">
    <citation type="submission" date="2021-02" db="EMBL/GenBank/DDBJ databases">
        <authorList>
            <person name="Dougan E. K."/>
            <person name="Rhodes N."/>
            <person name="Thang M."/>
            <person name="Chan C."/>
        </authorList>
    </citation>
    <scope>NUCLEOTIDE SEQUENCE</scope>
</reference>
<protein>
    <submittedName>
        <fullName evidence="3">Nramp1 protein</fullName>
    </submittedName>
</protein>
<dbReference type="InterPro" id="IPR003646">
    <property type="entry name" value="SH3-like_bac-type"/>
</dbReference>
<evidence type="ECO:0000313" key="4">
    <source>
        <dbReference type="Proteomes" id="UP000649617"/>
    </source>
</evidence>
<organism evidence="3 4">
    <name type="scientific">Symbiodinium pilosum</name>
    <name type="common">Dinoflagellate</name>
    <dbReference type="NCBI Taxonomy" id="2952"/>
    <lineage>
        <taxon>Eukaryota</taxon>
        <taxon>Sar</taxon>
        <taxon>Alveolata</taxon>
        <taxon>Dinophyceae</taxon>
        <taxon>Suessiales</taxon>
        <taxon>Symbiodiniaceae</taxon>
        <taxon>Symbiodinium</taxon>
    </lineage>
</organism>
<keyword evidence="1" id="KW-0472">Membrane</keyword>
<dbReference type="AlphaFoldDB" id="A0A812YF16"/>
<dbReference type="Proteomes" id="UP000649617">
    <property type="component" value="Unassembled WGS sequence"/>
</dbReference>
<keyword evidence="4" id="KW-1185">Reference proteome</keyword>
<feature type="domain" description="SH3b" evidence="2">
    <location>
        <begin position="162"/>
        <end position="224"/>
    </location>
</feature>
<dbReference type="Gene3D" id="2.30.30.40">
    <property type="entry name" value="SH3 Domains"/>
    <property type="match status" value="1"/>
</dbReference>
<evidence type="ECO:0000259" key="2">
    <source>
        <dbReference type="SMART" id="SM00287"/>
    </source>
</evidence>
<comment type="caution">
    <text evidence="3">The sequence shown here is derived from an EMBL/GenBank/DDBJ whole genome shotgun (WGS) entry which is preliminary data.</text>
</comment>
<proteinExistence type="predicted"/>
<evidence type="ECO:0000313" key="3">
    <source>
        <dbReference type="EMBL" id="CAE7773092.1"/>
    </source>
</evidence>
<feature type="transmembrane region" description="Helical" evidence="1">
    <location>
        <begin position="607"/>
        <end position="626"/>
    </location>
</feature>
<keyword evidence="1" id="KW-0812">Transmembrane</keyword>
<dbReference type="SMART" id="SM00287">
    <property type="entry name" value="SH3b"/>
    <property type="match status" value="1"/>
</dbReference>